<dbReference type="RefSeq" id="WP_095606736.1">
    <property type="nucleotide sequence ID" value="NZ_NSKE01000007.1"/>
</dbReference>
<sequence length="178" mass="20747">MGTWKIHSDTKYYFCTTSITCWYPVFTEIEYFTIIIDSLAYCQNNKGLALHGYVIMLNHLHLIISANGSISIPDIIRDFKRYTSSEISSLLKTNNQKNALRIFKEAVIDSKNNQEYQVWQPSYHPIGLQTEHFFKQKLNYIHQNPVEKGYVNEPEHWRFSSAANYSGFNNVPIAIDKL</sequence>
<comment type="caution">
    <text evidence="2">The sequence shown here is derived from an EMBL/GenBank/DDBJ whole genome shotgun (WGS) entry which is preliminary data.</text>
</comment>
<dbReference type="SMART" id="SM01321">
    <property type="entry name" value="Y1_Tnp"/>
    <property type="match status" value="1"/>
</dbReference>
<dbReference type="PANTHER" id="PTHR36966">
    <property type="entry name" value="REP-ASSOCIATED TYROSINE TRANSPOSASE"/>
    <property type="match status" value="1"/>
</dbReference>
<dbReference type="InterPro" id="IPR052715">
    <property type="entry name" value="RAYT_transposase"/>
</dbReference>
<dbReference type="Proteomes" id="UP000218831">
    <property type="component" value="Unassembled WGS sequence"/>
</dbReference>
<protein>
    <submittedName>
        <fullName evidence="2">Transposase</fullName>
    </submittedName>
</protein>
<gene>
    <name evidence="2" type="ORF">CK503_10320</name>
</gene>
<dbReference type="EMBL" id="NSKE01000007">
    <property type="protein sequence ID" value="PAU93545.1"/>
    <property type="molecule type" value="Genomic_DNA"/>
</dbReference>
<dbReference type="GO" id="GO:0006313">
    <property type="term" value="P:DNA transposition"/>
    <property type="evidence" value="ECO:0007669"/>
    <property type="project" value="InterPro"/>
</dbReference>
<dbReference type="InterPro" id="IPR036515">
    <property type="entry name" value="Transposase_17_sf"/>
</dbReference>
<dbReference type="AlphaFoldDB" id="A0A2A2G9L6"/>
<feature type="domain" description="Transposase IS200-like" evidence="1">
    <location>
        <begin position="8"/>
        <end position="144"/>
    </location>
</feature>
<evidence type="ECO:0000313" key="2">
    <source>
        <dbReference type="EMBL" id="PAU93545.1"/>
    </source>
</evidence>
<accession>A0A2A2G9L6</accession>
<dbReference type="GO" id="GO:0043565">
    <property type="term" value="F:sequence-specific DNA binding"/>
    <property type="evidence" value="ECO:0007669"/>
    <property type="project" value="TreeGrafter"/>
</dbReference>
<dbReference type="Gene3D" id="3.30.70.1290">
    <property type="entry name" value="Transposase IS200-like"/>
    <property type="match status" value="1"/>
</dbReference>
<evidence type="ECO:0000313" key="3">
    <source>
        <dbReference type="Proteomes" id="UP000218831"/>
    </source>
</evidence>
<dbReference type="GO" id="GO:0004803">
    <property type="term" value="F:transposase activity"/>
    <property type="evidence" value="ECO:0007669"/>
    <property type="project" value="InterPro"/>
</dbReference>
<dbReference type="InterPro" id="IPR002686">
    <property type="entry name" value="Transposase_17"/>
</dbReference>
<dbReference type="NCBIfam" id="NF047646">
    <property type="entry name" value="REP_Tyr_transpos"/>
    <property type="match status" value="1"/>
</dbReference>
<reference evidence="2 3" key="1">
    <citation type="submission" date="2017-08" db="EMBL/GenBank/DDBJ databases">
        <title>Aliifodinibius alkalisoli sp. nov., isolated from saline alkaline soil.</title>
        <authorList>
            <person name="Liu D."/>
            <person name="Zhang G."/>
        </authorList>
    </citation>
    <scope>NUCLEOTIDE SEQUENCE [LARGE SCALE GENOMIC DNA]</scope>
    <source>
        <strain evidence="2 3">WN023</strain>
    </source>
</reference>
<dbReference type="Pfam" id="PF01797">
    <property type="entry name" value="Y1_Tnp"/>
    <property type="match status" value="1"/>
</dbReference>
<dbReference type="SUPFAM" id="SSF143422">
    <property type="entry name" value="Transposase IS200-like"/>
    <property type="match status" value="1"/>
</dbReference>
<name>A0A2A2G9L6_9BACT</name>
<proteinExistence type="predicted"/>
<evidence type="ECO:0000259" key="1">
    <source>
        <dbReference type="SMART" id="SM01321"/>
    </source>
</evidence>
<organism evidence="2 3">
    <name type="scientific">Fodinibius salipaludis</name>
    <dbReference type="NCBI Taxonomy" id="2032627"/>
    <lineage>
        <taxon>Bacteria</taxon>
        <taxon>Pseudomonadati</taxon>
        <taxon>Balneolota</taxon>
        <taxon>Balneolia</taxon>
        <taxon>Balneolales</taxon>
        <taxon>Balneolaceae</taxon>
        <taxon>Fodinibius</taxon>
    </lineage>
</organism>
<dbReference type="PANTHER" id="PTHR36966:SF1">
    <property type="entry name" value="REP-ASSOCIATED TYROSINE TRANSPOSASE"/>
    <property type="match status" value="1"/>
</dbReference>
<dbReference type="OrthoDB" id="9788881at2"/>
<keyword evidence="3" id="KW-1185">Reference proteome</keyword>